<evidence type="ECO:0000256" key="8">
    <source>
        <dbReference type="ARBA" id="ARBA00022892"/>
    </source>
</evidence>
<dbReference type="GO" id="GO:0005794">
    <property type="term" value="C:Golgi apparatus"/>
    <property type="evidence" value="ECO:0007669"/>
    <property type="project" value="UniProtKB-SubCell"/>
</dbReference>
<dbReference type="SMART" id="SM00028">
    <property type="entry name" value="TPR"/>
    <property type="match status" value="3"/>
</dbReference>
<dbReference type="Pfam" id="PF13181">
    <property type="entry name" value="TPR_8"/>
    <property type="match status" value="2"/>
</dbReference>
<dbReference type="PANTHER" id="PTHR45862">
    <property type="entry name" value="PROTEIN SGT1 HOMOLOG"/>
    <property type="match status" value="1"/>
</dbReference>
<dbReference type="Gene3D" id="1.25.40.10">
    <property type="entry name" value="Tetratricopeptide repeat domain"/>
    <property type="match status" value="1"/>
</dbReference>
<dbReference type="Pfam" id="PF05002">
    <property type="entry name" value="SGS"/>
    <property type="match status" value="1"/>
</dbReference>
<dbReference type="CDD" id="cd06466">
    <property type="entry name" value="p23_CS_SGT1_like"/>
    <property type="match status" value="1"/>
</dbReference>
<evidence type="ECO:0000256" key="7">
    <source>
        <dbReference type="ARBA" id="ARBA00022824"/>
    </source>
</evidence>
<dbReference type="Gene3D" id="3.30.450.70">
    <property type="match status" value="1"/>
</dbReference>
<dbReference type="InterPro" id="IPR008978">
    <property type="entry name" value="HSP20-like_chaperone"/>
</dbReference>
<evidence type="ECO:0000256" key="6">
    <source>
        <dbReference type="ARBA" id="ARBA00022803"/>
    </source>
</evidence>
<dbReference type="SUPFAM" id="SSF64356">
    <property type="entry name" value="SNARE-like"/>
    <property type="match status" value="1"/>
</dbReference>
<dbReference type="Proteomes" id="UP000467840">
    <property type="component" value="Chromosome 15"/>
</dbReference>
<dbReference type="InterPro" id="IPR007052">
    <property type="entry name" value="CS_dom"/>
</dbReference>
<comment type="subcellular location">
    <subcellularLocation>
        <location evidence="1">Endoplasmic reticulum</location>
    </subcellularLocation>
    <subcellularLocation>
        <location evidence="2">Golgi apparatus</location>
    </subcellularLocation>
</comment>
<dbReference type="GO" id="GO:0016192">
    <property type="term" value="P:vesicle-mediated transport"/>
    <property type="evidence" value="ECO:0007669"/>
    <property type="project" value="UniProtKB-KW"/>
</dbReference>
<feature type="region of interest" description="Disordered" evidence="12">
    <location>
        <begin position="338"/>
        <end position="366"/>
    </location>
</feature>
<evidence type="ECO:0000259" key="13">
    <source>
        <dbReference type="PROSITE" id="PS51048"/>
    </source>
</evidence>
<dbReference type="CDD" id="cd14855">
    <property type="entry name" value="TRAPPC1_MUM2"/>
    <property type="match status" value="1"/>
</dbReference>
<keyword evidence="4" id="KW-0813">Transport</keyword>
<evidence type="ECO:0000256" key="5">
    <source>
        <dbReference type="ARBA" id="ARBA00022737"/>
    </source>
</evidence>
<dbReference type="InterPro" id="IPR011990">
    <property type="entry name" value="TPR-like_helical_dom_sf"/>
</dbReference>
<dbReference type="EMBL" id="JAAGAX010000005">
    <property type="protein sequence ID" value="KAF2315554.1"/>
    <property type="molecule type" value="Genomic_DNA"/>
</dbReference>
<dbReference type="SMART" id="SM01399">
    <property type="entry name" value="Sybindin"/>
    <property type="match status" value="1"/>
</dbReference>
<evidence type="ECO:0000313" key="16">
    <source>
        <dbReference type="Proteomes" id="UP000467840"/>
    </source>
</evidence>
<dbReference type="InterPro" id="IPR007233">
    <property type="entry name" value="TRAPPC"/>
</dbReference>
<dbReference type="Gene3D" id="3.40.50.2000">
    <property type="entry name" value="Glycogen Phosphorylase B"/>
    <property type="match status" value="2"/>
</dbReference>
<keyword evidence="8" id="KW-0931">ER-Golgi transport</keyword>
<dbReference type="GO" id="GO:0006950">
    <property type="term" value="P:response to stress"/>
    <property type="evidence" value="ECO:0007669"/>
    <property type="project" value="UniProtKB-ARBA"/>
</dbReference>
<evidence type="ECO:0000256" key="12">
    <source>
        <dbReference type="SAM" id="MobiDB-lite"/>
    </source>
</evidence>
<feature type="domain" description="SGS" evidence="13">
    <location>
        <begin position="270"/>
        <end position="361"/>
    </location>
</feature>
<dbReference type="SUPFAM" id="SSF48452">
    <property type="entry name" value="TPR-like"/>
    <property type="match status" value="1"/>
</dbReference>
<keyword evidence="6" id="KW-0802">TPR repeat</keyword>
<keyword evidence="5" id="KW-0677">Repeat</keyword>
<dbReference type="InterPro" id="IPR044563">
    <property type="entry name" value="Sgt1-like"/>
</dbReference>
<dbReference type="GO" id="GO:0051087">
    <property type="term" value="F:protein-folding chaperone binding"/>
    <property type="evidence" value="ECO:0007669"/>
    <property type="project" value="InterPro"/>
</dbReference>
<feature type="region of interest" description="Disordered" evidence="12">
    <location>
        <begin position="259"/>
        <end position="281"/>
    </location>
</feature>
<dbReference type="InterPro" id="IPR011012">
    <property type="entry name" value="Longin-like_dom_sf"/>
</dbReference>
<comment type="caution">
    <text evidence="15">The sequence shown here is derived from an EMBL/GenBank/DDBJ whole genome shotgun (WGS) entry which is preliminary data.</text>
</comment>
<dbReference type="Gene3D" id="2.60.40.790">
    <property type="match status" value="1"/>
</dbReference>
<accession>A0A6A6MQR5</accession>
<proteinExistence type="inferred from homology"/>
<evidence type="ECO:0000256" key="9">
    <source>
        <dbReference type="ARBA" id="ARBA00023034"/>
    </source>
</evidence>
<dbReference type="PROSITE" id="PS51048">
    <property type="entry name" value="SGS"/>
    <property type="match status" value="1"/>
</dbReference>
<dbReference type="PROSITE" id="PS51203">
    <property type="entry name" value="CS"/>
    <property type="match status" value="1"/>
</dbReference>
<dbReference type="Pfam" id="PF04099">
    <property type="entry name" value="Sybindin"/>
    <property type="match status" value="1"/>
</dbReference>
<evidence type="ECO:0000256" key="1">
    <source>
        <dbReference type="ARBA" id="ARBA00004240"/>
    </source>
</evidence>
<dbReference type="GO" id="GO:0030008">
    <property type="term" value="C:TRAPP complex"/>
    <property type="evidence" value="ECO:0007669"/>
    <property type="project" value="InterPro"/>
</dbReference>
<organism evidence="15 16">
    <name type="scientific">Hevea brasiliensis</name>
    <name type="common">Para rubber tree</name>
    <name type="synonym">Siphonia brasiliensis</name>
    <dbReference type="NCBI Taxonomy" id="3981"/>
    <lineage>
        <taxon>Eukaryota</taxon>
        <taxon>Viridiplantae</taxon>
        <taxon>Streptophyta</taxon>
        <taxon>Embryophyta</taxon>
        <taxon>Tracheophyta</taxon>
        <taxon>Spermatophyta</taxon>
        <taxon>Magnoliopsida</taxon>
        <taxon>eudicotyledons</taxon>
        <taxon>Gunneridae</taxon>
        <taxon>Pentapetalae</taxon>
        <taxon>rosids</taxon>
        <taxon>fabids</taxon>
        <taxon>Malpighiales</taxon>
        <taxon>Euphorbiaceae</taxon>
        <taxon>Crotonoideae</taxon>
        <taxon>Micrandreae</taxon>
        <taxon>Hevea</taxon>
    </lineage>
</organism>
<dbReference type="FunFam" id="2.60.40.790:FF:000041">
    <property type="entry name" value="Protein SGT1 homolog A"/>
    <property type="match status" value="1"/>
</dbReference>
<evidence type="ECO:0000256" key="10">
    <source>
        <dbReference type="ARBA" id="ARBA00069423"/>
    </source>
</evidence>
<evidence type="ECO:0000256" key="4">
    <source>
        <dbReference type="ARBA" id="ARBA00022448"/>
    </source>
</evidence>
<sequence length="801" mass="88325">MASDLERKAKEAFVDDHFELAAELLTQAIALNPNSAELYADRAQANIKLCNLTEAVADANKAIGLDPSMAKAYLRKGSACIKLEEYETAKSALESGASLAPGDTRFANLIKQCDDCIADETSNLSKQESEALADTVSMEDVQPAIDLPSQMPVVTPAKPKYRHDFCQKPEEVIVTIFAKGLPASSVTVDFGEQILSVSITVPGEDSYIFQHRLFGKIIPAKCRYDVLSTKVEIRLAKADPIQWTSLEYKKEPTVVQRVDVSSATGSNRPSYPSSKPKATDWDKLEAQMKKEEKEEKLDGDAALNKFFRDIYQDADEDTRRAMKKSFVESNGTVLSTNWKEVGSKKVEGSPPDDISPSPPAPTASGNNAHMMYVFNRNGVCLLYREWNRPLHTLNAQQDHKLMFGLLFSLKSLTAKMDPTSAEKGNLGMPQLPGQGCSFHSFRTNTYKLSFMESPSGIKIILVTHPRTGDLRESLKYIYNLYVEYVVKNPLYTPGTPISPSSGIDLALLFHYRVDKLETMSDAVILYPSSGRGHVVPMVELGKLISKHHPSISITIIILTLPSETTSTNSYIATVSAAAPSINFIRLPKVSLHPLLVRDIVASSFEIPQLNNRNLHQAILTLSSSSNVKALVIDYFCNSAVQVSSCLNIPTYYFCAASASALCHLLYCPTIHKNIAESLKDLDILVDAPGTPSIPSKDLPLVMLDRSHRVYQYFINTANQMAKSSGIIVNTFESLEPRAIKAILEGKCTPDESFLPPIYCIGPIVSTSESKEEHECLIWLDSQPSRSVVFLCFGRMGFFSST</sequence>
<dbReference type="SUPFAM" id="SSF49764">
    <property type="entry name" value="HSP20-like chaperones"/>
    <property type="match status" value="1"/>
</dbReference>
<comment type="similarity">
    <text evidence="3">Belongs to the SGT1 family.</text>
</comment>
<evidence type="ECO:0000256" key="11">
    <source>
        <dbReference type="ARBA" id="ARBA00075471"/>
    </source>
</evidence>
<dbReference type="FunFam" id="3.40.50.2000:FF:000095">
    <property type="entry name" value="Glycosyltransferase"/>
    <property type="match status" value="1"/>
</dbReference>
<gene>
    <name evidence="15" type="ORF">GH714_040062</name>
</gene>
<dbReference type="Pfam" id="PF04969">
    <property type="entry name" value="CS"/>
    <property type="match status" value="1"/>
</dbReference>
<dbReference type="SUPFAM" id="SSF53756">
    <property type="entry name" value="UDP-Glycosyltransferase/glycogen phosphorylase"/>
    <property type="match status" value="1"/>
</dbReference>
<keyword evidence="7" id="KW-0256">Endoplasmic reticulum</keyword>
<dbReference type="InterPro" id="IPR007699">
    <property type="entry name" value="SGS_dom"/>
</dbReference>
<keyword evidence="16" id="KW-1185">Reference proteome</keyword>
<name>A0A6A6MQR5_HEVBR</name>
<dbReference type="FunFam" id="3.30.450.70:FF:000006">
    <property type="entry name" value="Trafficking particle complex subunit 1"/>
    <property type="match status" value="1"/>
</dbReference>
<feature type="domain" description="CS" evidence="14">
    <location>
        <begin position="158"/>
        <end position="247"/>
    </location>
</feature>
<evidence type="ECO:0000313" key="15">
    <source>
        <dbReference type="EMBL" id="KAF2315554.1"/>
    </source>
</evidence>
<reference evidence="15 16" key="1">
    <citation type="journal article" date="2020" name="Mol. Plant">
        <title>The Chromosome-Based Rubber Tree Genome Provides New Insights into Spurge Genome Evolution and Rubber Biosynthesis.</title>
        <authorList>
            <person name="Liu J."/>
            <person name="Shi C."/>
            <person name="Shi C.C."/>
            <person name="Li W."/>
            <person name="Zhang Q.J."/>
            <person name="Zhang Y."/>
            <person name="Li K."/>
            <person name="Lu H.F."/>
            <person name="Shi C."/>
            <person name="Zhu S.T."/>
            <person name="Xiao Z.Y."/>
            <person name="Nan H."/>
            <person name="Yue Y."/>
            <person name="Zhu X.G."/>
            <person name="Wu Y."/>
            <person name="Hong X.N."/>
            <person name="Fan G.Y."/>
            <person name="Tong Y."/>
            <person name="Zhang D."/>
            <person name="Mao C.L."/>
            <person name="Liu Y.L."/>
            <person name="Hao S.J."/>
            <person name="Liu W.Q."/>
            <person name="Lv M.Q."/>
            <person name="Zhang H.B."/>
            <person name="Liu Y."/>
            <person name="Hu-Tang G.R."/>
            <person name="Wang J.P."/>
            <person name="Wang J.H."/>
            <person name="Sun Y.H."/>
            <person name="Ni S.B."/>
            <person name="Chen W.B."/>
            <person name="Zhang X.C."/>
            <person name="Jiao Y.N."/>
            <person name="Eichler E.E."/>
            <person name="Li G.H."/>
            <person name="Liu X."/>
            <person name="Gao L.Z."/>
        </authorList>
    </citation>
    <scope>NUCLEOTIDE SEQUENCE [LARGE SCALE GENOMIC DNA]</scope>
    <source>
        <strain evidence="16">cv. GT1</strain>
        <tissue evidence="15">Leaf</tissue>
    </source>
</reference>
<evidence type="ECO:0000259" key="14">
    <source>
        <dbReference type="PROSITE" id="PS51203"/>
    </source>
</evidence>
<protein>
    <recommendedName>
        <fullName evidence="10">Protein SGT1 homolog</fullName>
    </recommendedName>
    <alternativeName>
        <fullName evidence="11">Suppressor of G2 allele of SKP1 homolog</fullName>
    </alternativeName>
</protein>
<feature type="compositionally biased region" description="Polar residues" evidence="12">
    <location>
        <begin position="259"/>
        <end position="273"/>
    </location>
</feature>
<evidence type="ECO:0000256" key="3">
    <source>
        <dbReference type="ARBA" id="ARBA00008509"/>
    </source>
</evidence>
<dbReference type="GO" id="GO:0005783">
    <property type="term" value="C:endoplasmic reticulum"/>
    <property type="evidence" value="ECO:0007669"/>
    <property type="project" value="UniProtKB-SubCell"/>
</dbReference>
<dbReference type="AlphaFoldDB" id="A0A6A6MQR5"/>
<dbReference type="InterPro" id="IPR019734">
    <property type="entry name" value="TPR_rpt"/>
</dbReference>
<keyword evidence="9" id="KW-0333">Golgi apparatus</keyword>
<evidence type="ECO:0000256" key="2">
    <source>
        <dbReference type="ARBA" id="ARBA00004555"/>
    </source>
</evidence>